<evidence type="ECO:0000256" key="1">
    <source>
        <dbReference type="SAM" id="Phobius"/>
    </source>
</evidence>
<dbReference type="Proteomes" id="UP000006329">
    <property type="component" value="Unassembled WGS sequence"/>
</dbReference>
<name>A0A0E2BLI2_9LEPT</name>
<sequence length="44" mass="4804">MSNDDGKLSACSYGFKTSEDSLFVMNIMISTSMVLSILDALGYF</sequence>
<protein>
    <submittedName>
        <fullName evidence="2">Uncharacterized protein</fullName>
    </submittedName>
</protein>
<proteinExistence type="predicted"/>
<dbReference type="AlphaFoldDB" id="A0A0E2BLI2"/>
<comment type="caution">
    <text evidence="2">The sequence shown here is derived from an EMBL/GenBank/DDBJ whole genome shotgun (WGS) entry which is preliminary data.</text>
</comment>
<reference evidence="2" key="1">
    <citation type="submission" date="2012-10" db="EMBL/GenBank/DDBJ databases">
        <authorList>
            <person name="Harkins D.M."/>
            <person name="Durkin A.S."/>
            <person name="Brinkac L.M."/>
            <person name="Haft D.H."/>
            <person name="Selengut J.D."/>
            <person name="Sanka R."/>
            <person name="DePew J."/>
            <person name="Purushe J."/>
            <person name="Matthias M.A."/>
            <person name="Vinetz J.M."/>
            <person name="Sutton G.G."/>
            <person name="Nierman W.C."/>
            <person name="Fouts D.E."/>
        </authorList>
    </citation>
    <scope>NUCLEOTIDE SEQUENCE [LARGE SCALE GENOMIC DNA]</scope>
    <source>
        <strain evidence="2">MOR084</strain>
    </source>
</reference>
<keyword evidence="1" id="KW-1133">Transmembrane helix</keyword>
<dbReference type="EMBL" id="AHON02000078">
    <property type="protein sequence ID" value="EKO32155.1"/>
    <property type="molecule type" value="Genomic_DNA"/>
</dbReference>
<keyword evidence="3" id="KW-1185">Reference proteome</keyword>
<gene>
    <name evidence="2" type="ORF">LEP1GSC179_4039</name>
</gene>
<evidence type="ECO:0000313" key="3">
    <source>
        <dbReference type="Proteomes" id="UP000006329"/>
    </source>
</evidence>
<keyword evidence="1" id="KW-0812">Transmembrane</keyword>
<organism evidence="2 3">
    <name type="scientific">Leptospira santarosai str. MOR084</name>
    <dbReference type="NCBI Taxonomy" id="1049984"/>
    <lineage>
        <taxon>Bacteria</taxon>
        <taxon>Pseudomonadati</taxon>
        <taxon>Spirochaetota</taxon>
        <taxon>Spirochaetia</taxon>
        <taxon>Leptospirales</taxon>
        <taxon>Leptospiraceae</taxon>
        <taxon>Leptospira</taxon>
    </lineage>
</organism>
<feature type="transmembrane region" description="Helical" evidence="1">
    <location>
        <begin position="22"/>
        <end position="43"/>
    </location>
</feature>
<evidence type="ECO:0000313" key="2">
    <source>
        <dbReference type="EMBL" id="EKO32155.1"/>
    </source>
</evidence>
<accession>A0A0E2BLI2</accession>
<keyword evidence="1" id="KW-0472">Membrane</keyword>